<feature type="binding site" evidence="6">
    <location>
        <begin position="228"/>
        <end position="229"/>
    </location>
    <ligand>
        <name>S-adenosyl-L-methionine</name>
        <dbReference type="ChEBI" id="CHEBI:59789"/>
    </ligand>
</feature>
<dbReference type="PANTHER" id="PTHR24422">
    <property type="entry name" value="CHEMOTAXIS PROTEIN METHYLTRANSFERASE"/>
    <property type="match status" value="1"/>
</dbReference>
<feature type="binding site" evidence="6">
    <location>
        <position position="83"/>
    </location>
    <ligand>
        <name>S-adenosyl-L-methionine</name>
        <dbReference type="ChEBI" id="CHEBI:59789"/>
    </ligand>
</feature>
<evidence type="ECO:0000256" key="4">
    <source>
        <dbReference type="ARBA" id="ARBA00022691"/>
    </source>
</evidence>
<keyword evidence="4 5" id="KW-0949">S-adenosyl-L-methionine</keyword>
<sequence length="302" mass="35313">MSKSANFWQSIEFSEKEFNELRDVVYDLTGIALKDNKREMLYSRLSKRLRQLNLKSFSAYITLLKGPKQQDELGHLVNAVTTNLTRFFRESHHYDHLQKVVIPQIIARADKGNISPFLIWSAGCSSGMEAYSAAMVIYRHLPKKYHKLVKILATDIDTNMINTGKEACYQTKHKETLPLEYQKYFAQDSKDDKYSHIVEEVKKFVHFKYLNLLHKWPMTKNFDVIFCRNVMIYFDKPTRNTLVNRYKDQLLEDGYIYLGHAESLVGQEVDVKAIGKSIFQKFKTGEEVNRTSQLAAFRRQLS</sequence>
<dbReference type="Pfam" id="PF01739">
    <property type="entry name" value="CheR"/>
    <property type="match status" value="1"/>
</dbReference>
<dbReference type="SMART" id="SM00138">
    <property type="entry name" value="MeTrc"/>
    <property type="match status" value="1"/>
</dbReference>
<dbReference type="InterPro" id="IPR026024">
    <property type="entry name" value="Chemotaxis_MeTrfase_CheR"/>
</dbReference>
<dbReference type="InterPro" id="IPR029063">
    <property type="entry name" value="SAM-dependent_MTases_sf"/>
</dbReference>
<gene>
    <name evidence="8" type="ORF">QGN29_11135</name>
</gene>
<dbReference type="AlphaFoldDB" id="A0AA52EB57"/>
<evidence type="ECO:0000256" key="6">
    <source>
        <dbReference type="PIRSR" id="PIRSR000410-1"/>
    </source>
</evidence>
<dbReference type="InterPro" id="IPR000780">
    <property type="entry name" value="CheR_MeTrfase"/>
</dbReference>
<dbReference type="InterPro" id="IPR036804">
    <property type="entry name" value="CheR_N_sf"/>
</dbReference>
<dbReference type="GO" id="GO:0008983">
    <property type="term" value="F:protein-glutamate O-methyltransferase activity"/>
    <property type="evidence" value="ECO:0007669"/>
    <property type="project" value="UniProtKB-EC"/>
</dbReference>
<comment type="catalytic activity">
    <reaction evidence="1 5">
        <text>L-glutamyl-[protein] + S-adenosyl-L-methionine = [protein]-L-glutamate 5-O-methyl ester + S-adenosyl-L-homocysteine</text>
        <dbReference type="Rhea" id="RHEA:24452"/>
        <dbReference type="Rhea" id="RHEA-COMP:10208"/>
        <dbReference type="Rhea" id="RHEA-COMP:10311"/>
        <dbReference type="ChEBI" id="CHEBI:29973"/>
        <dbReference type="ChEBI" id="CHEBI:57856"/>
        <dbReference type="ChEBI" id="CHEBI:59789"/>
        <dbReference type="ChEBI" id="CHEBI:82795"/>
        <dbReference type="EC" id="2.1.1.80"/>
    </reaction>
</comment>
<keyword evidence="2 5" id="KW-0489">Methyltransferase</keyword>
<feature type="domain" description="CheR-type methyltransferase" evidence="7">
    <location>
        <begin position="6"/>
        <end position="284"/>
    </location>
</feature>
<dbReference type="Gene3D" id="1.10.155.10">
    <property type="entry name" value="Chemotaxis receptor methyltransferase CheR, N-terminal domain"/>
    <property type="match status" value="1"/>
</dbReference>
<dbReference type="Gene3D" id="3.40.50.150">
    <property type="entry name" value="Vaccinia Virus protein VP39"/>
    <property type="match status" value="1"/>
</dbReference>
<evidence type="ECO:0000256" key="5">
    <source>
        <dbReference type="PIRNR" id="PIRNR000410"/>
    </source>
</evidence>
<dbReference type="Proteomes" id="UP001268683">
    <property type="component" value="Chromosome"/>
</dbReference>
<feature type="binding site" evidence="6">
    <location>
        <position position="129"/>
    </location>
    <ligand>
        <name>S-adenosyl-L-methionine</name>
        <dbReference type="ChEBI" id="CHEBI:59789"/>
    </ligand>
</feature>
<evidence type="ECO:0000313" key="9">
    <source>
        <dbReference type="Proteomes" id="UP001268683"/>
    </source>
</evidence>
<dbReference type="InterPro" id="IPR022641">
    <property type="entry name" value="CheR_N"/>
</dbReference>
<comment type="function">
    <text evidence="5">Methylation of the membrane-bound methyl-accepting chemotaxis proteins (MCP) to form gamma-glutamyl methyl ester residues in MCP.</text>
</comment>
<evidence type="ECO:0000259" key="7">
    <source>
        <dbReference type="PROSITE" id="PS50123"/>
    </source>
</evidence>
<name>A0AA52EB57_9PROT</name>
<dbReference type="Pfam" id="PF03705">
    <property type="entry name" value="CheR_N"/>
    <property type="match status" value="1"/>
</dbReference>
<dbReference type="PROSITE" id="PS50123">
    <property type="entry name" value="CHER"/>
    <property type="match status" value="1"/>
</dbReference>
<dbReference type="RefSeq" id="WP_310797937.1">
    <property type="nucleotide sequence ID" value="NZ_CP123872.1"/>
</dbReference>
<dbReference type="InterPro" id="IPR022642">
    <property type="entry name" value="CheR_C"/>
</dbReference>
<reference evidence="8" key="1">
    <citation type="submission" date="2023-04" db="EMBL/GenBank/DDBJ databases">
        <title>Complete genome sequence of Temperatibacter marinus.</title>
        <authorList>
            <person name="Rong J.-C."/>
            <person name="Yi M.-L."/>
            <person name="Zhao Q."/>
        </authorList>
    </citation>
    <scope>NUCLEOTIDE SEQUENCE</scope>
    <source>
        <strain evidence="8">NBRC 110045</strain>
    </source>
</reference>
<dbReference type="SUPFAM" id="SSF47757">
    <property type="entry name" value="Chemotaxis receptor methyltransferase CheR, N-terminal domain"/>
    <property type="match status" value="1"/>
</dbReference>
<dbReference type="PIRSF" id="PIRSF000410">
    <property type="entry name" value="CheR"/>
    <property type="match status" value="1"/>
</dbReference>
<evidence type="ECO:0000256" key="1">
    <source>
        <dbReference type="ARBA" id="ARBA00001541"/>
    </source>
</evidence>
<evidence type="ECO:0000256" key="2">
    <source>
        <dbReference type="ARBA" id="ARBA00022603"/>
    </source>
</evidence>
<dbReference type="EC" id="2.1.1.80" evidence="5"/>
<keyword evidence="9" id="KW-1185">Reference proteome</keyword>
<keyword evidence="3 5" id="KW-0808">Transferase</keyword>
<accession>A0AA52EB57</accession>
<feature type="binding site" evidence="6">
    <location>
        <position position="155"/>
    </location>
    <ligand>
        <name>S-adenosyl-L-methionine</name>
        <dbReference type="ChEBI" id="CHEBI:59789"/>
    </ligand>
</feature>
<feature type="binding site" evidence="6">
    <location>
        <position position="89"/>
    </location>
    <ligand>
        <name>S-adenosyl-L-methionine</name>
        <dbReference type="ChEBI" id="CHEBI:59789"/>
    </ligand>
</feature>
<dbReference type="GO" id="GO:0032259">
    <property type="term" value="P:methylation"/>
    <property type="evidence" value="ECO:0007669"/>
    <property type="project" value="UniProtKB-KW"/>
</dbReference>
<dbReference type="SUPFAM" id="SSF53335">
    <property type="entry name" value="S-adenosyl-L-methionine-dependent methyltransferases"/>
    <property type="match status" value="1"/>
</dbReference>
<feature type="binding site" evidence="6">
    <location>
        <position position="85"/>
    </location>
    <ligand>
        <name>S-adenosyl-L-methionine</name>
        <dbReference type="ChEBI" id="CHEBI:59789"/>
    </ligand>
</feature>
<evidence type="ECO:0000256" key="3">
    <source>
        <dbReference type="ARBA" id="ARBA00022679"/>
    </source>
</evidence>
<protein>
    <recommendedName>
        <fullName evidence="5">Chemotaxis protein methyltransferase</fullName>
        <ecNumber evidence="5">2.1.1.80</ecNumber>
    </recommendedName>
</protein>
<proteinExistence type="predicted"/>
<evidence type="ECO:0000313" key="8">
    <source>
        <dbReference type="EMBL" id="WND02102.1"/>
    </source>
</evidence>
<feature type="binding site" evidence="6">
    <location>
        <begin position="211"/>
        <end position="212"/>
    </location>
    <ligand>
        <name>S-adenosyl-L-methionine</name>
        <dbReference type="ChEBI" id="CHEBI:59789"/>
    </ligand>
</feature>
<dbReference type="PANTHER" id="PTHR24422:SF19">
    <property type="entry name" value="CHEMOTAXIS PROTEIN METHYLTRANSFERASE"/>
    <property type="match status" value="1"/>
</dbReference>
<dbReference type="PRINTS" id="PR00996">
    <property type="entry name" value="CHERMTFRASE"/>
</dbReference>
<dbReference type="EMBL" id="CP123872">
    <property type="protein sequence ID" value="WND02102.1"/>
    <property type="molecule type" value="Genomic_DNA"/>
</dbReference>
<dbReference type="InterPro" id="IPR050903">
    <property type="entry name" value="Bact_Chemotaxis_MeTrfase"/>
</dbReference>
<dbReference type="KEGG" id="tmk:QGN29_11135"/>
<organism evidence="8 9">
    <name type="scientific">Temperatibacter marinus</name>
    <dbReference type="NCBI Taxonomy" id="1456591"/>
    <lineage>
        <taxon>Bacteria</taxon>
        <taxon>Pseudomonadati</taxon>
        <taxon>Pseudomonadota</taxon>
        <taxon>Alphaproteobacteria</taxon>
        <taxon>Kordiimonadales</taxon>
        <taxon>Temperatibacteraceae</taxon>
        <taxon>Temperatibacter</taxon>
    </lineage>
</organism>